<feature type="transmembrane region" description="Helical" evidence="7">
    <location>
        <begin position="216"/>
        <end position="239"/>
    </location>
</feature>
<dbReference type="PANTHER" id="PTHR11706:SF33">
    <property type="entry name" value="NATURAL RESISTANCE-ASSOCIATED MACROPHAGE PROTEIN 2"/>
    <property type="match status" value="1"/>
</dbReference>
<dbReference type="PATRIC" id="fig|1234595.3.peg.1664"/>
<dbReference type="GO" id="GO:0015086">
    <property type="term" value="F:cadmium ion transmembrane transporter activity"/>
    <property type="evidence" value="ECO:0007669"/>
    <property type="project" value="TreeGrafter"/>
</dbReference>
<feature type="transmembrane region" description="Helical" evidence="7">
    <location>
        <begin position="70"/>
        <end position="87"/>
    </location>
</feature>
<evidence type="ECO:0000256" key="7">
    <source>
        <dbReference type="SAM" id="Phobius"/>
    </source>
</evidence>
<dbReference type="GO" id="GO:0034755">
    <property type="term" value="P:iron ion transmembrane transport"/>
    <property type="evidence" value="ECO:0007669"/>
    <property type="project" value="TreeGrafter"/>
</dbReference>
<evidence type="ECO:0000256" key="3">
    <source>
        <dbReference type="ARBA" id="ARBA00022692"/>
    </source>
</evidence>
<reference evidence="8 9" key="1">
    <citation type="journal article" date="2013" name="Genome Announc.">
        <title>Draft Genome Sequence of Strain JLT2015T, Belonging to the Family Sphingomonadaceae of the Alphaproteobacteria.</title>
        <authorList>
            <person name="Tang K."/>
            <person name="Liu K."/>
            <person name="Li S."/>
            <person name="Jiao N."/>
        </authorList>
    </citation>
    <scope>NUCLEOTIDE SEQUENCE [LARGE SCALE GENOMIC DNA]</scope>
    <source>
        <strain evidence="8 9">JLT2015</strain>
    </source>
</reference>
<dbReference type="NCBIfam" id="NF037982">
    <property type="entry name" value="Nramp_1"/>
    <property type="match status" value="1"/>
</dbReference>
<dbReference type="Proteomes" id="UP000011717">
    <property type="component" value="Unassembled WGS sequence"/>
</dbReference>
<evidence type="ECO:0000256" key="4">
    <source>
        <dbReference type="ARBA" id="ARBA00022847"/>
    </source>
</evidence>
<evidence type="ECO:0000256" key="2">
    <source>
        <dbReference type="ARBA" id="ARBA00022448"/>
    </source>
</evidence>
<keyword evidence="6 7" id="KW-0472">Membrane</keyword>
<feature type="transmembrane region" description="Helical" evidence="7">
    <location>
        <begin position="107"/>
        <end position="129"/>
    </location>
</feature>
<accession>M2T954</accession>
<protein>
    <submittedName>
        <fullName evidence="8">Manganese transport protein MntH</fullName>
    </submittedName>
</protein>
<organism evidence="8 9">
    <name type="scientific">Pacificimonas flava</name>
    <dbReference type="NCBI Taxonomy" id="1234595"/>
    <lineage>
        <taxon>Bacteria</taxon>
        <taxon>Pseudomonadati</taxon>
        <taxon>Pseudomonadota</taxon>
        <taxon>Alphaproteobacteria</taxon>
        <taxon>Sphingomonadales</taxon>
        <taxon>Sphingosinicellaceae</taxon>
        <taxon>Pacificimonas</taxon>
    </lineage>
</organism>
<evidence type="ECO:0000256" key="1">
    <source>
        <dbReference type="ARBA" id="ARBA00004141"/>
    </source>
</evidence>
<evidence type="ECO:0000256" key="6">
    <source>
        <dbReference type="ARBA" id="ARBA00023136"/>
    </source>
</evidence>
<comment type="subcellular location">
    <subcellularLocation>
        <location evidence="1">Membrane</location>
        <topology evidence="1">Multi-pass membrane protein</topology>
    </subcellularLocation>
</comment>
<feature type="transmembrane region" description="Helical" evidence="7">
    <location>
        <begin position="302"/>
        <end position="322"/>
    </location>
</feature>
<name>M2T954_9SPHN</name>
<dbReference type="GO" id="GO:0005886">
    <property type="term" value="C:plasma membrane"/>
    <property type="evidence" value="ECO:0007669"/>
    <property type="project" value="TreeGrafter"/>
</dbReference>
<sequence length="393" mass="39338">MVAAAFIGPGTVTACTVAGAEFGYALLWALLFAVLATMALQEMAARLGTVAGAGLGEALRRELRGNRLRWPLFALIGTALYAGNSAYEGGNLSGAALGIEALGGGEGSFRVAVMTIAGAAALLLALGSYRLLERALIALVLLMAAAFLAAGIVVGVDMRALVTGLFVPSAPGGSALTVVALVGTTVVPYNLFLHAAAAKARWHPSGDVAAARGDTVLSVGLGGLISILIVATAAASLFAEGMRVEGAADMAAQLAPLFGDFAPILLGTGLFAAGLTSSITAPLATGYAVAEVLGWPSDAKDRGVRLVAISVVGFGTLVALTGVRPVEIIITAQVANGLLLPIMAAFLLFAMNRHGLLGSAANDWWANALGLLVLIVSTGLGARAVLAATGILG</sequence>
<evidence type="ECO:0000256" key="5">
    <source>
        <dbReference type="ARBA" id="ARBA00022989"/>
    </source>
</evidence>
<dbReference type="EMBL" id="AMRV01000004">
    <property type="protein sequence ID" value="EMD83064.1"/>
    <property type="molecule type" value="Genomic_DNA"/>
</dbReference>
<proteinExistence type="predicted"/>
<keyword evidence="3 7" id="KW-0812">Transmembrane</keyword>
<dbReference type="GO" id="GO:0015293">
    <property type="term" value="F:symporter activity"/>
    <property type="evidence" value="ECO:0007669"/>
    <property type="project" value="UniProtKB-KW"/>
</dbReference>
<dbReference type="InterPro" id="IPR001046">
    <property type="entry name" value="NRAMP_fam"/>
</dbReference>
<feature type="transmembrane region" description="Helical" evidence="7">
    <location>
        <begin position="264"/>
        <end position="290"/>
    </location>
</feature>
<feature type="transmembrane region" description="Helical" evidence="7">
    <location>
        <begin position="328"/>
        <end position="352"/>
    </location>
</feature>
<keyword evidence="5 7" id="KW-1133">Transmembrane helix</keyword>
<dbReference type="AlphaFoldDB" id="M2T954"/>
<evidence type="ECO:0000313" key="8">
    <source>
        <dbReference type="EMBL" id="EMD83064.1"/>
    </source>
</evidence>
<feature type="transmembrane region" description="Helical" evidence="7">
    <location>
        <begin position="364"/>
        <end position="392"/>
    </location>
</feature>
<dbReference type="GO" id="GO:0005384">
    <property type="term" value="F:manganese ion transmembrane transporter activity"/>
    <property type="evidence" value="ECO:0007669"/>
    <property type="project" value="TreeGrafter"/>
</dbReference>
<dbReference type="PANTHER" id="PTHR11706">
    <property type="entry name" value="SOLUTE CARRIER PROTEIN FAMILY 11 MEMBER"/>
    <property type="match status" value="1"/>
</dbReference>
<gene>
    <name evidence="8" type="ORF">C725_1662</name>
</gene>
<keyword evidence="2" id="KW-0813">Transport</keyword>
<feature type="transmembrane region" description="Helical" evidence="7">
    <location>
        <begin position="136"/>
        <end position="156"/>
    </location>
</feature>
<feature type="transmembrane region" description="Helical" evidence="7">
    <location>
        <begin position="176"/>
        <end position="195"/>
    </location>
</feature>
<evidence type="ECO:0000313" key="9">
    <source>
        <dbReference type="Proteomes" id="UP000011717"/>
    </source>
</evidence>
<dbReference type="PRINTS" id="PR00447">
    <property type="entry name" value="NATRESASSCMP"/>
</dbReference>
<dbReference type="Pfam" id="PF01566">
    <property type="entry name" value="Nramp"/>
    <property type="match status" value="1"/>
</dbReference>
<keyword evidence="4" id="KW-0769">Symport</keyword>
<comment type="caution">
    <text evidence="8">The sequence shown here is derived from an EMBL/GenBank/DDBJ whole genome shotgun (WGS) entry which is preliminary data.</text>
</comment>
<keyword evidence="9" id="KW-1185">Reference proteome</keyword>